<evidence type="ECO:0008006" key="4">
    <source>
        <dbReference type="Google" id="ProtNLM"/>
    </source>
</evidence>
<keyword evidence="1" id="KW-0732">Signal</keyword>
<dbReference type="Proteomes" id="UP001620408">
    <property type="component" value="Unassembled WGS sequence"/>
</dbReference>
<dbReference type="PROSITE" id="PS51257">
    <property type="entry name" value="PROKAR_LIPOPROTEIN"/>
    <property type="match status" value="1"/>
</dbReference>
<dbReference type="RefSeq" id="WP_379984321.1">
    <property type="nucleotide sequence ID" value="NZ_JADIKD010000012.1"/>
</dbReference>
<comment type="caution">
    <text evidence="2">The sequence shown here is derived from an EMBL/GenBank/DDBJ whole genome shotgun (WGS) entry which is preliminary data.</text>
</comment>
<evidence type="ECO:0000313" key="2">
    <source>
        <dbReference type="EMBL" id="MFK2919647.1"/>
    </source>
</evidence>
<gene>
    <name evidence="2" type="ORF">ISS97_20470</name>
</gene>
<organism evidence="2 3">
    <name type="scientific">Dyella koreensis</name>
    <dbReference type="NCBI Taxonomy" id="311235"/>
    <lineage>
        <taxon>Bacteria</taxon>
        <taxon>Pseudomonadati</taxon>
        <taxon>Pseudomonadota</taxon>
        <taxon>Gammaproteobacteria</taxon>
        <taxon>Lysobacterales</taxon>
        <taxon>Rhodanobacteraceae</taxon>
        <taxon>Dyella</taxon>
    </lineage>
</organism>
<reference evidence="2 3" key="1">
    <citation type="submission" date="2020-10" db="EMBL/GenBank/DDBJ databases">
        <title>Phylogeny of dyella-like bacteria.</title>
        <authorList>
            <person name="Fu J."/>
        </authorList>
    </citation>
    <scope>NUCLEOTIDE SEQUENCE [LARGE SCALE GENOMIC DNA]</scope>
    <source>
        <strain evidence="2 3">BB4</strain>
    </source>
</reference>
<feature type="chain" id="PRO_5046481388" description="Lipoprotein" evidence="1">
    <location>
        <begin position="21"/>
        <end position="143"/>
    </location>
</feature>
<evidence type="ECO:0000256" key="1">
    <source>
        <dbReference type="SAM" id="SignalP"/>
    </source>
</evidence>
<evidence type="ECO:0000313" key="3">
    <source>
        <dbReference type="Proteomes" id="UP001620408"/>
    </source>
</evidence>
<accession>A0ABW8K9U6</accession>
<keyword evidence="3" id="KW-1185">Reference proteome</keyword>
<sequence>MGRRSPALPVALFALAGALAGCESGHPSTHTAPAAAPPGFAGEYIHNAKHLLIAHRTDGYWLHIESKDSCEFEGPALLIGEQLQVSLQDWKAGALLTVRRAAKGSVDVLSEQEDDRFSLSYFCHGGETLSGNYQRVPAPKAPR</sequence>
<protein>
    <recommendedName>
        <fullName evidence="4">Lipoprotein</fullName>
    </recommendedName>
</protein>
<feature type="signal peptide" evidence="1">
    <location>
        <begin position="1"/>
        <end position="20"/>
    </location>
</feature>
<proteinExistence type="predicted"/>
<name>A0ABW8K9U6_9GAMM</name>
<dbReference type="EMBL" id="JADIKD010000012">
    <property type="protein sequence ID" value="MFK2919647.1"/>
    <property type="molecule type" value="Genomic_DNA"/>
</dbReference>